<keyword evidence="4 5" id="KW-0472">Membrane</keyword>
<evidence type="ECO:0000256" key="3">
    <source>
        <dbReference type="ARBA" id="ARBA00022989"/>
    </source>
</evidence>
<comment type="caution">
    <text evidence="8">The sequence shown here is derived from an EMBL/GenBank/DDBJ whole genome shotgun (WGS) entry which is preliminary data.</text>
</comment>
<keyword evidence="3 6" id="KW-1133">Transmembrane helix</keyword>
<dbReference type="GO" id="GO:0016020">
    <property type="term" value="C:membrane"/>
    <property type="evidence" value="ECO:0007669"/>
    <property type="project" value="UniProtKB-SubCell"/>
</dbReference>
<dbReference type="PROSITE" id="PS51225">
    <property type="entry name" value="MARVEL"/>
    <property type="match status" value="1"/>
</dbReference>
<evidence type="ECO:0000256" key="4">
    <source>
        <dbReference type="ARBA" id="ARBA00023136"/>
    </source>
</evidence>
<dbReference type="InterPro" id="IPR050578">
    <property type="entry name" value="MARVEL-CKLF_proteins"/>
</dbReference>
<accession>A0AAD4NLR0</accession>
<name>A0AAD4NLR0_9BILA</name>
<proteinExistence type="predicted"/>
<keyword evidence="2 5" id="KW-0812">Transmembrane</keyword>
<evidence type="ECO:0000259" key="7">
    <source>
        <dbReference type="PROSITE" id="PS51225"/>
    </source>
</evidence>
<feature type="transmembrane region" description="Helical" evidence="6">
    <location>
        <begin position="132"/>
        <end position="156"/>
    </location>
</feature>
<reference evidence="8" key="1">
    <citation type="submission" date="2022-01" db="EMBL/GenBank/DDBJ databases">
        <title>Genome Sequence Resource for Two Populations of Ditylenchus destructor, the Migratory Endoparasitic Phytonematode.</title>
        <authorList>
            <person name="Zhang H."/>
            <person name="Lin R."/>
            <person name="Xie B."/>
        </authorList>
    </citation>
    <scope>NUCLEOTIDE SEQUENCE</scope>
    <source>
        <strain evidence="8">BazhouSP</strain>
    </source>
</reference>
<gene>
    <name evidence="8" type="ORF">DdX_01063</name>
</gene>
<feature type="transmembrane region" description="Helical" evidence="6">
    <location>
        <begin position="63"/>
        <end position="84"/>
    </location>
</feature>
<feature type="transmembrane region" description="Helical" evidence="6">
    <location>
        <begin position="183"/>
        <end position="204"/>
    </location>
</feature>
<comment type="subcellular location">
    <subcellularLocation>
        <location evidence="1">Membrane</location>
        <topology evidence="1">Multi-pass membrane protein</topology>
    </subcellularLocation>
</comment>
<evidence type="ECO:0000256" key="1">
    <source>
        <dbReference type="ARBA" id="ARBA00004141"/>
    </source>
</evidence>
<dbReference type="Pfam" id="PF01284">
    <property type="entry name" value="MARVEL"/>
    <property type="match status" value="1"/>
</dbReference>
<evidence type="ECO:0000256" key="5">
    <source>
        <dbReference type="PROSITE-ProRule" id="PRU00581"/>
    </source>
</evidence>
<evidence type="ECO:0000256" key="6">
    <source>
        <dbReference type="SAM" id="Phobius"/>
    </source>
</evidence>
<keyword evidence="9" id="KW-1185">Reference proteome</keyword>
<evidence type="ECO:0000313" key="8">
    <source>
        <dbReference type="EMBL" id="KAI1728859.1"/>
    </source>
</evidence>
<feature type="transmembrane region" description="Helical" evidence="6">
    <location>
        <begin position="96"/>
        <end position="120"/>
    </location>
</feature>
<dbReference type="Proteomes" id="UP001201812">
    <property type="component" value="Unassembled WGS sequence"/>
</dbReference>
<organism evidence="8 9">
    <name type="scientific">Ditylenchus destructor</name>
    <dbReference type="NCBI Taxonomy" id="166010"/>
    <lineage>
        <taxon>Eukaryota</taxon>
        <taxon>Metazoa</taxon>
        <taxon>Ecdysozoa</taxon>
        <taxon>Nematoda</taxon>
        <taxon>Chromadorea</taxon>
        <taxon>Rhabditida</taxon>
        <taxon>Tylenchina</taxon>
        <taxon>Tylenchomorpha</taxon>
        <taxon>Sphaerularioidea</taxon>
        <taxon>Anguinidae</taxon>
        <taxon>Anguininae</taxon>
        <taxon>Ditylenchus</taxon>
    </lineage>
</organism>
<evidence type="ECO:0000256" key="2">
    <source>
        <dbReference type="ARBA" id="ARBA00022692"/>
    </source>
</evidence>
<feature type="domain" description="MARVEL" evidence="7">
    <location>
        <begin position="56"/>
        <end position="209"/>
    </location>
</feature>
<dbReference type="PANTHER" id="PTHR22776:SF91">
    <property type="entry name" value="MARVEL DOMAIN-CONTAINING PROTEIN"/>
    <property type="match status" value="1"/>
</dbReference>
<dbReference type="EMBL" id="JAKKPZ010000001">
    <property type="protein sequence ID" value="KAI1728859.1"/>
    <property type="molecule type" value="Genomic_DNA"/>
</dbReference>
<evidence type="ECO:0000313" key="9">
    <source>
        <dbReference type="Proteomes" id="UP001201812"/>
    </source>
</evidence>
<dbReference type="AlphaFoldDB" id="A0AAD4NLR0"/>
<dbReference type="PANTHER" id="PTHR22776">
    <property type="entry name" value="MARVEL-CONTAINING POTENTIAL LIPID RAFT-ASSOCIATED PROTEIN"/>
    <property type="match status" value="1"/>
</dbReference>
<dbReference type="InterPro" id="IPR008253">
    <property type="entry name" value="Marvel"/>
</dbReference>
<protein>
    <submittedName>
        <fullName evidence="8">Membrane-associating domain-containing protein</fullName>
    </submittedName>
</protein>
<sequence>MTPAPLSTPASRQQRQECYTQQQPDGTVVTTTKTVRSKYVEDTEYGCGPGTLNERYCCKPVGIIRIVEIIVSLIIISLITSVFGPGPFKGVLFGQTFLMIFTGVALCFTFIFLIVFFFNLHQTHLFFWPWHVSDFIFSIVAAITFLILCFVEAYYATGAWSNNCNDIGGDGIIHNGCRLIYEWAFASFLCFVNAVLYAISAGLAHRERHYE</sequence>